<keyword evidence="1 4" id="KW-0456">Lyase</keyword>
<dbReference type="InterPro" id="IPR019468">
    <property type="entry name" value="AdenyloSucc_lyase_C"/>
</dbReference>
<evidence type="ECO:0000313" key="4">
    <source>
        <dbReference type="EMBL" id="MDV2424371.1"/>
    </source>
</evidence>
<dbReference type="GO" id="GO:0005829">
    <property type="term" value="C:cytosol"/>
    <property type="evidence" value="ECO:0007669"/>
    <property type="project" value="TreeGrafter"/>
</dbReference>
<sequence length="443" mass="48830">MGIGALNSSFQKNGYVSADMERIWDEKSLIKRIFQVEAEMAKVQAELGIIPCEAADLILENAEPSEELLLKAGKGGVGNPLVAVLDALREVIPEKARGWVHFGATTQDILDTARALQIKEASALLHRRLDNLVKITADNAHEHAHTMMVARTNGQYALPTTLGTRFARWNAELRRSRERLQAMRSRTEQIQFTGAVGTFASLGEQGPELNKRLAKKLDLVEQTISWHASSDTIMELALNVAVLGQSLAKIAEDLFAMQGSDLVEVREEMDAHLSGSSTMPQKLNPFTTMKISVAARLASGMAATLLTQPPATFERDHRQSEVHRDLIPQIFVAVDGAAAKLNFLFSRLIFDTDELEAGIRKGGPVLMSEGIMMALAPHIGHGTAHDVLQEFAKEYREKRMTLSEFCRTRPQLAALEGRLDLDSLTDPQNYLGRAVEISESARD</sequence>
<reference evidence="3" key="1">
    <citation type="submission" date="2022-02" db="EMBL/GenBank/DDBJ databases">
        <title>Corynebacterium sp. from urogenital microbiome.</title>
        <authorList>
            <person name="Cappelli E.A."/>
            <person name="Ribeiro T.G."/>
            <person name="Peixe L."/>
        </authorList>
    </citation>
    <scope>NUCLEOTIDE SEQUENCE</scope>
    <source>
        <strain evidence="3">C8Ua_181</strain>
    </source>
</reference>
<dbReference type="PANTHER" id="PTHR43172">
    <property type="entry name" value="ADENYLOSUCCINATE LYASE"/>
    <property type="match status" value="1"/>
</dbReference>
<dbReference type="GO" id="GO:0044208">
    <property type="term" value="P:'de novo' AMP biosynthetic process"/>
    <property type="evidence" value="ECO:0007669"/>
    <property type="project" value="TreeGrafter"/>
</dbReference>
<name>A0A9X3RTC5_9CORY</name>
<evidence type="ECO:0000313" key="3">
    <source>
        <dbReference type="EMBL" id="MCZ9306952.1"/>
    </source>
</evidence>
<dbReference type="InterPro" id="IPR008948">
    <property type="entry name" value="L-Aspartase-like"/>
</dbReference>
<dbReference type="GO" id="GO:0070626">
    <property type="term" value="F:(S)-2-(5-amino-1-(5-phospho-D-ribosyl)imidazole-4-carboxamido) succinate lyase (fumarate-forming) activity"/>
    <property type="evidence" value="ECO:0007669"/>
    <property type="project" value="TreeGrafter"/>
</dbReference>
<dbReference type="InterPro" id="IPR000362">
    <property type="entry name" value="Fumarate_lyase_fam"/>
</dbReference>
<comment type="caution">
    <text evidence="3">The sequence shown here is derived from an EMBL/GenBank/DDBJ whole genome shotgun (WGS) entry which is preliminary data.</text>
</comment>
<feature type="domain" description="Adenylosuccinate lyase C-terminal" evidence="2">
    <location>
        <begin position="363"/>
        <end position="442"/>
    </location>
</feature>
<dbReference type="EMBL" id="JAVBID010000009">
    <property type="protein sequence ID" value="MDV2424371.1"/>
    <property type="molecule type" value="Genomic_DNA"/>
</dbReference>
<reference evidence="4 6" key="2">
    <citation type="submission" date="2023-08" db="EMBL/GenBank/DDBJ databases">
        <title>Genomic characterization of the C. tuberculostearicum species complex, a ubiquitous member of the human skin microbiome.</title>
        <authorList>
            <person name="Ahmed N."/>
            <person name="Deming C."/>
            <person name="Conlan S."/>
            <person name="Segre J."/>
        </authorList>
    </citation>
    <scope>NUCLEOTIDE SEQUENCE [LARGE SCALE GENOMIC DNA]</scope>
    <source>
        <strain evidence="4 6">CTNIH19</strain>
    </source>
</reference>
<keyword evidence="6" id="KW-1185">Reference proteome</keyword>
<dbReference type="Proteomes" id="UP001146430">
    <property type="component" value="Unassembled WGS sequence"/>
</dbReference>
<evidence type="ECO:0000259" key="2">
    <source>
        <dbReference type="SMART" id="SM00998"/>
    </source>
</evidence>
<dbReference type="GO" id="GO:0004018">
    <property type="term" value="F:N6-(1,2-dicarboxyethyl)AMP AMP-lyase (fumarate-forming) activity"/>
    <property type="evidence" value="ECO:0007669"/>
    <property type="project" value="TreeGrafter"/>
</dbReference>
<dbReference type="SMART" id="SM00998">
    <property type="entry name" value="ADSL_C"/>
    <property type="match status" value="1"/>
</dbReference>
<dbReference type="EMBL" id="JAKMUU010000002">
    <property type="protein sequence ID" value="MCZ9306952.1"/>
    <property type="molecule type" value="Genomic_DNA"/>
</dbReference>
<proteinExistence type="predicted"/>
<accession>A0A9X3RTC5</accession>
<evidence type="ECO:0000256" key="1">
    <source>
        <dbReference type="ARBA" id="ARBA00023239"/>
    </source>
</evidence>
<organism evidence="3 5">
    <name type="scientific">Corynebacterium curieae</name>
    <dbReference type="NCBI Taxonomy" id="2913500"/>
    <lineage>
        <taxon>Bacteria</taxon>
        <taxon>Bacillati</taxon>
        <taxon>Actinomycetota</taxon>
        <taxon>Actinomycetes</taxon>
        <taxon>Mycobacteriales</taxon>
        <taxon>Corynebacteriaceae</taxon>
        <taxon>Corynebacterium</taxon>
    </lineage>
</organism>
<dbReference type="Pfam" id="PF00206">
    <property type="entry name" value="Lyase_1"/>
    <property type="match status" value="1"/>
</dbReference>
<dbReference type="AlphaFoldDB" id="A0A9X3RTC5"/>
<dbReference type="PROSITE" id="PS00163">
    <property type="entry name" value="FUMARATE_LYASES"/>
    <property type="match status" value="1"/>
</dbReference>
<dbReference type="Gene3D" id="1.20.200.10">
    <property type="entry name" value="Fumarase/aspartase (Central domain)"/>
    <property type="match status" value="1"/>
</dbReference>
<dbReference type="RefSeq" id="WP_269946157.1">
    <property type="nucleotide sequence ID" value="NZ_JAKMUU010000002.1"/>
</dbReference>
<dbReference type="Proteomes" id="UP001185631">
    <property type="component" value="Unassembled WGS sequence"/>
</dbReference>
<dbReference type="Pfam" id="PF10397">
    <property type="entry name" value="ADSL_C"/>
    <property type="match status" value="1"/>
</dbReference>
<protein>
    <submittedName>
        <fullName evidence="3">3-carboxy-cis,cis-muconate cycloisomerase</fullName>
    </submittedName>
    <submittedName>
        <fullName evidence="4">Lyase family protein</fullName>
    </submittedName>
</protein>
<dbReference type="PRINTS" id="PR00145">
    <property type="entry name" value="ARGSUCLYASE"/>
</dbReference>
<dbReference type="InterPro" id="IPR020557">
    <property type="entry name" value="Fumarate_lyase_CS"/>
</dbReference>
<dbReference type="InterPro" id="IPR022761">
    <property type="entry name" value="Fumarate_lyase_N"/>
</dbReference>
<dbReference type="SUPFAM" id="SSF48557">
    <property type="entry name" value="L-aspartase-like"/>
    <property type="match status" value="1"/>
</dbReference>
<evidence type="ECO:0000313" key="6">
    <source>
        <dbReference type="Proteomes" id="UP001185631"/>
    </source>
</evidence>
<gene>
    <name evidence="3" type="ORF">L8V01_05595</name>
    <name evidence="4" type="ORF">RAE13_08120</name>
</gene>
<dbReference type="Gene3D" id="1.10.40.30">
    <property type="entry name" value="Fumarase/aspartase (C-terminal domain)"/>
    <property type="match status" value="1"/>
</dbReference>
<dbReference type="PANTHER" id="PTHR43172:SF1">
    <property type="entry name" value="ADENYLOSUCCINATE LYASE"/>
    <property type="match status" value="1"/>
</dbReference>
<dbReference type="PRINTS" id="PR00149">
    <property type="entry name" value="FUMRATELYASE"/>
</dbReference>
<evidence type="ECO:0000313" key="5">
    <source>
        <dbReference type="Proteomes" id="UP001146430"/>
    </source>
</evidence>